<evidence type="ECO:0000313" key="7">
    <source>
        <dbReference type="EMBL" id="KRH05011.1"/>
    </source>
</evidence>
<evidence type="ECO:0000256" key="4">
    <source>
        <dbReference type="PROSITE-ProRule" id="PRU00325"/>
    </source>
</evidence>
<reference evidence="7 8" key="1">
    <citation type="journal article" date="2010" name="Nature">
        <title>Genome sequence of the palaeopolyploid soybean.</title>
        <authorList>
            <person name="Schmutz J."/>
            <person name="Cannon S.B."/>
            <person name="Schlueter J."/>
            <person name="Ma J."/>
            <person name="Mitros T."/>
            <person name="Nelson W."/>
            <person name="Hyten D.L."/>
            <person name="Song Q."/>
            <person name="Thelen J.J."/>
            <person name="Cheng J."/>
            <person name="Xu D."/>
            <person name="Hellsten U."/>
            <person name="May G.D."/>
            <person name="Yu Y."/>
            <person name="Sakurai T."/>
            <person name="Umezawa T."/>
            <person name="Bhattacharyya M.K."/>
            <person name="Sandhu D."/>
            <person name="Valliyodan B."/>
            <person name="Lindquist E."/>
            <person name="Peto M."/>
            <person name="Grant D."/>
            <person name="Shu S."/>
            <person name="Goodstein D."/>
            <person name="Barry K."/>
            <person name="Futrell-Griggs M."/>
            <person name="Abernathy B."/>
            <person name="Du J."/>
            <person name="Tian Z."/>
            <person name="Zhu L."/>
            <person name="Gill N."/>
            <person name="Joshi T."/>
            <person name="Libault M."/>
            <person name="Sethuraman A."/>
            <person name="Zhang X.-C."/>
            <person name="Shinozaki K."/>
            <person name="Nguyen H.T."/>
            <person name="Wing R.A."/>
            <person name="Cregan P."/>
            <person name="Specht J."/>
            <person name="Grimwood J."/>
            <person name="Rokhsar D."/>
            <person name="Stacey G."/>
            <person name="Shoemaker R.C."/>
            <person name="Jackson S.A."/>
        </authorList>
    </citation>
    <scope>NUCLEOTIDE SEQUENCE</scope>
    <source>
        <strain evidence="8">cv. Williams 82</strain>
        <tissue evidence="7">Callus</tissue>
    </source>
</reference>
<keyword evidence="9" id="KW-1185">Reference proteome</keyword>
<evidence type="ECO:0000256" key="5">
    <source>
        <dbReference type="SAM" id="MobiDB-lite"/>
    </source>
</evidence>
<dbReference type="InterPro" id="IPR004330">
    <property type="entry name" value="FAR1_DNA_bnd_dom"/>
</dbReference>
<dbReference type="EnsemblPlants" id="KRH05011">
    <property type="protein sequence ID" value="KRH05011"/>
    <property type="gene ID" value="GLYMA_17G201800"/>
</dbReference>
<dbReference type="AlphaFoldDB" id="A0A0R0FP05"/>
<dbReference type="InParanoid" id="A0A0R0FP05"/>
<dbReference type="GO" id="GO:0008270">
    <property type="term" value="F:zinc ion binding"/>
    <property type="evidence" value="ECO:0007669"/>
    <property type="project" value="UniProtKB-KW"/>
</dbReference>
<dbReference type="PROSITE" id="PS50966">
    <property type="entry name" value="ZF_SWIM"/>
    <property type="match status" value="1"/>
</dbReference>
<protein>
    <recommendedName>
        <fullName evidence="6">SWIM-type domain-containing protein</fullName>
    </recommendedName>
</protein>
<reference evidence="8" key="2">
    <citation type="submission" date="2018-02" db="UniProtKB">
        <authorList>
            <consortium name="EnsemblPlants"/>
        </authorList>
    </citation>
    <scope>IDENTIFICATION</scope>
    <source>
        <strain evidence="8">Williams 82</strain>
    </source>
</reference>
<keyword evidence="2 4" id="KW-0863">Zinc-finger</keyword>
<evidence type="ECO:0000259" key="6">
    <source>
        <dbReference type="PROSITE" id="PS50966"/>
    </source>
</evidence>
<dbReference type="InterPro" id="IPR018289">
    <property type="entry name" value="MULE_transposase_dom"/>
</dbReference>
<evidence type="ECO:0000313" key="8">
    <source>
        <dbReference type="EnsemblPlants" id="KRH05011"/>
    </source>
</evidence>
<evidence type="ECO:0000256" key="3">
    <source>
        <dbReference type="ARBA" id="ARBA00022833"/>
    </source>
</evidence>
<evidence type="ECO:0000313" key="9">
    <source>
        <dbReference type="Proteomes" id="UP000008827"/>
    </source>
</evidence>
<evidence type="ECO:0000256" key="2">
    <source>
        <dbReference type="ARBA" id="ARBA00022771"/>
    </source>
</evidence>
<accession>A0A0R0FP05</accession>
<evidence type="ECO:0000256" key="1">
    <source>
        <dbReference type="ARBA" id="ARBA00022723"/>
    </source>
</evidence>
<keyword evidence="3" id="KW-0862">Zinc</keyword>
<dbReference type="PANTHER" id="PTHR47718">
    <property type="entry name" value="OS01G0519700 PROTEIN"/>
    <property type="match status" value="1"/>
</dbReference>
<dbReference type="SMART" id="SM00575">
    <property type="entry name" value="ZnF_PMZ"/>
    <property type="match status" value="1"/>
</dbReference>
<dbReference type="Pfam" id="PF10551">
    <property type="entry name" value="MULE"/>
    <property type="match status" value="1"/>
</dbReference>
<name>A0A0R0FP05_SOYBN</name>
<dbReference type="EMBL" id="CM000850">
    <property type="protein sequence ID" value="KRH05011.1"/>
    <property type="molecule type" value="Genomic_DNA"/>
</dbReference>
<reference evidence="7" key="3">
    <citation type="submission" date="2018-07" db="EMBL/GenBank/DDBJ databases">
        <title>WGS assembly of Glycine max.</title>
        <authorList>
            <person name="Schmutz J."/>
            <person name="Cannon S."/>
            <person name="Schlueter J."/>
            <person name="Ma J."/>
            <person name="Mitros T."/>
            <person name="Nelson W."/>
            <person name="Hyten D."/>
            <person name="Song Q."/>
            <person name="Thelen J."/>
            <person name="Cheng J."/>
            <person name="Xu D."/>
            <person name="Hellsten U."/>
            <person name="May G."/>
            <person name="Yu Y."/>
            <person name="Sakurai T."/>
            <person name="Umezawa T."/>
            <person name="Bhattacharyya M."/>
            <person name="Sandhu D."/>
            <person name="Valliyodan B."/>
            <person name="Lindquist E."/>
            <person name="Peto M."/>
            <person name="Grant D."/>
            <person name="Shu S."/>
            <person name="Goodstein D."/>
            <person name="Barry K."/>
            <person name="Futrell-Griggs M."/>
            <person name="Abernathy B."/>
            <person name="Du J."/>
            <person name="Tian Z."/>
            <person name="Zhu L."/>
            <person name="Gill N."/>
            <person name="Joshi T."/>
            <person name="Libault M."/>
            <person name="Sethuraman A."/>
            <person name="Zhang X."/>
            <person name="Shinozaki K."/>
            <person name="Nguyen H."/>
            <person name="Wing R."/>
            <person name="Cregan P."/>
            <person name="Specht J."/>
            <person name="Grimwood J."/>
            <person name="Rokhsar D."/>
            <person name="Stacey G."/>
            <person name="Shoemaker R."/>
            <person name="Jackson S."/>
        </authorList>
    </citation>
    <scope>NUCLEOTIDE SEQUENCE</scope>
    <source>
        <tissue evidence="7">Callus</tissue>
    </source>
</reference>
<sequence>MSELESSDNFCSFVNGDGLLKEECISIDSMVDIRQFDMEEITDEVVRRLDFGDLELAYQFYCWYAKISGFLVRKSHIVRNTCMETLQQTFVCSCAGYRRVSTSDRRMRREKKKAGVVMKQCFVFMCIFVRDDGHRKMSAYDIMQVENYRKVGIRPPHMYATFANQCGGYDKVEFIRKDINNEEGRMRKQHTSDASGALKYLHDLRKKDPMMYVSYTADEGSRLQRLFWCDTESQLLYEVFGDVLAFDATYKKNKYLFPFVVFFGMNHHNQTIVFATTIVTDETEETYVWLLEQLLVAMKGKAPCSIITDGDLTMMNAITRVMPVVEFEEKWKEMVATFELEDNTWIAELYEKRMKWSPAHLRDYSSTYGNEVLQTNLRSLEQSDDHLLTKEMFKLFQSYLCRNIKLRVVDCKEMATFSIYTVVKYYSGSVWLVSYCPSTVDFSCSCMRMQSIGLPCDHILVVLVSLNFMELPSSLVLNRWSKVATENIKDKYPNSAMYWDSQLMARYATLVEVSRQVCEAAYYDEDEYDKMLCFLSNEVKRLKSKKNSEPCIDDNDEQADQQGHNYDGILDPVVVRTKGCGQVGVNESGKQRRIQKCGQCGGSGHNKRSTIHNEKTSFI</sequence>
<dbReference type="PANTHER" id="PTHR47718:SF15">
    <property type="entry name" value="PROTEIN FAR1-RELATED SEQUENCE 5-LIKE"/>
    <property type="match status" value="1"/>
</dbReference>
<organism evidence="7">
    <name type="scientific">Glycine max</name>
    <name type="common">Soybean</name>
    <name type="synonym">Glycine hispida</name>
    <dbReference type="NCBI Taxonomy" id="3847"/>
    <lineage>
        <taxon>Eukaryota</taxon>
        <taxon>Viridiplantae</taxon>
        <taxon>Streptophyta</taxon>
        <taxon>Embryophyta</taxon>
        <taxon>Tracheophyta</taxon>
        <taxon>Spermatophyta</taxon>
        <taxon>Magnoliopsida</taxon>
        <taxon>eudicotyledons</taxon>
        <taxon>Gunneridae</taxon>
        <taxon>Pentapetalae</taxon>
        <taxon>rosids</taxon>
        <taxon>fabids</taxon>
        <taxon>Fabales</taxon>
        <taxon>Fabaceae</taxon>
        <taxon>Papilionoideae</taxon>
        <taxon>50 kb inversion clade</taxon>
        <taxon>NPAAA clade</taxon>
        <taxon>indigoferoid/millettioid clade</taxon>
        <taxon>Phaseoleae</taxon>
        <taxon>Glycine</taxon>
        <taxon>Glycine subgen. Soja</taxon>
    </lineage>
</organism>
<dbReference type="InterPro" id="IPR007527">
    <property type="entry name" value="Znf_SWIM"/>
</dbReference>
<dbReference type="Pfam" id="PF03101">
    <property type="entry name" value="FAR1"/>
    <property type="match status" value="1"/>
</dbReference>
<dbReference type="OMA" id="HRIYGEM"/>
<dbReference type="STRING" id="3847.A0A0R0FP05"/>
<gene>
    <name evidence="7" type="ORF">GLYMA_17G201800</name>
</gene>
<dbReference type="InterPro" id="IPR006564">
    <property type="entry name" value="Znf_PMZ"/>
</dbReference>
<feature type="region of interest" description="Disordered" evidence="5">
    <location>
        <begin position="546"/>
        <end position="565"/>
    </location>
</feature>
<proteinExistence type="predicted"/>
<keyword evidence="1" id="KW-0479">Metal-binding</keyword>
<dbReference type="Gramene" id="KRH05011">
    <property type="protein sequence ID" value="KRH05011"/>
    <property type="gene ID" value="GLYMA_17G201800"/>
</dbReference>
<feature type="domain" description="SWIM-type" evidence="6">
    <location>
        <begin position="420"/>
        <end position="467"/>
    </location>
</feature>
<dbReference type="Proteomes" id="UP000008827">
    <property type="component" value="Chromosome 17"/>
</dbReference>